<keyword evidence="9" id="KW-1185">Reference proteome</keyword>
<keyword evidence="6" id="KW-1133">Transmembrane helix</keyword>
<accession>A0A0N0NI07</accession>
<feature type="region of interest" description="Disordered" evidence="5">
    <location>
        <begin position="1"/>
        <end position="58"/>
    </location>
</feature>
<dbReference type="GO" id="GO:0006351">
    <property type="term" value="P:DNA-templated transcription"/>
    <property type="evidence" value="ECO:0007669"/>
    <property type="project" value="InterPro"/>
</dbReference>
<dbReference type="STRING" id="1664694.A0A0N0NI07"/>
<dbReference type="PANTHER" id="PTHR47424:SF3">
    <property type="entry name" value="REGULATORY PROTEIN GAL4"/>
    <property type="match status" value="1"/>
</dbReference>
<reference evidence="8 9" key="1">
    <citation type="submission" date="2015-06" db="EMBL/GenBank/DDBJ databases">
        <title>Draft genome of the ant-associated black yeast Phialophora attae CBS 131958.</title>
        <authorList>
            <person name="Moreno L.F."/>
            <person name="Stielow B.J."/>
            <person name="de Hoog S."/>
            <person name="Vicente V.A."/>
            <person name="Weiss V.A."/>
            <person name="de Vries M."/>
            <person name="Cruz L.M."/>
            <person name="Souza E.M."/>
        </authorList>
    </citation>
    <scope>NUCLEOTIDE SEQUENCE [LARGE SCALE GENOMIC DNA]</scope>
    <source>
        <strain evidence="8 9">CBS 131958</strain>
    </source>
</reference>
<dbReference type="CDD" id="cd12148">
    <property type="entry name" value="fungal_TF_MHR"/>
    <property type="match status" value="1"/>
</dbReference>
<keyword evidence="6" id="KW-0472">Membrane</keyword>
<comment type="caution">
    <text evidence="8">The sequence shown here is derived from an EMBL/GenBank/DDBJ whole genome shotgun (WGS) entry which is preliminary data.</text>
</comment>
<proteinExistence type="predicted"/>
<feature type="compositionally biased region" description="Basic and acidic residues" evidence="5">
    <location>
        <begin position="1"/>
        <end position="19"/>
    </location>
</feature>
<evidence type="ECO:0000256" key="1">
    <source>
        <dbReference type="ARBA" id="ARBA00023015"/>
    </source>
</evidence>
<evidence type="ECO:0000313" key="8">
    <source>
        <dbReference type="EMBL" id="KPI35291.1"/>
    </source>
</evidence>
<dbReference type="GeneID" id="28735724"/>
<sequence length="703" mass="78465">MEDMVKELMEWRRSARDNDMSLAPRAPAATPAGVTPNTSGRPSDLGGDPGSGRDHGLRIPDPVDLSLDGMTVITNSLQQPGTTFLGKLSSCSCPSSNIYFLRQISNALSSPLLSPQMVDRQHSSTLSRPLLSVPASPRQNTRVISTAGSNPVDMYLLPPADYGLRLLELFFADSGTLFPYIHREGLLASYQALFRQKPPSIPGTFMCLLNTIFAMATYHSSRDELDHHDALLESDVFYSRAKLLASKLDLEHTDTQTVQALLLMHQYCMATQRSAQIWTSHAATIRVAIQLGLHSASRLRSLSPIEAEVRKRIWFGCIILDRTLSTTFGRPPAIPNSFVRLPLPENMTLDALSKGEAVDSTASDGDFGSVYLFTATSELYLLQGEIIEHLYGNNLEDDPDIQASESLTHVMNFERKLIAWKRNLPARLQKTPWLYQRHSDHANTSKTSNFDRLSVVMALRYLNARLLLRRTLLMLCLKGGEHLLPDGTFTHEERSYFDKVVINEITICESDAFEVLQIISSTNPYPSLRTSWWFSAYYCFTAALTVFSCLLLRTRCKRLWQEASLKETTIDPHRGLQMAVEIFRAYGNNTGAQRAEKTLNKLIEIQSEIRTQQRSFEQRATQVQGPAQAYPLSAIENRSVLHAGNMEASHMSGHTCASQEQPSYPEDFGYSMQFPLSCFADSNLDLFAELGGFDPDLVASTSG</sequence>
<evidence type="ECO:0000256" key="4">
    <source>
        <dbReference type="ARBA" id="ARBA00023242"/>
    </source>
</evidence>
<dbReference type="OrthoDB" id="3364175at2759"/>
<dbReference type="Pfam" id="PF04082">
    <property type="entry name" value="Fungal_trans"/>
    <property type="match status" value="1"/>
</dbReference>
<keyword evidence="2" id="KW-0238">DNA-binding</keyword>
<keyword evidence="1" id="KW-0805">Transcription regulation</keyword>
<evidence type="ECO:0000259" key="7">
    <source>
        <dbReference type="SMART" id="SM00906"/>
    </source>
</evidence>
<dbReference type="SMART" id="SM00906">
    <property type="entry name" value="Fungal_trans"/>
    <property type="match status" value="1"/>
</dbReference>
<protein>
    <submittedName>
        <fullName evidence="8">Putative transcriptional regulatory protein</fullName>
    </submittedName>
</protein>
<dbReference type="GO" id="GO:0000978">
    <property type="term" value="F:RNA polymerase II cis-regulatory region sequence-specific DNA binding"/>
    <property type="evidence" value="ECO:0007669"/>
    <property type="project" value="TreeGrafter"/>
</dbReference>
<dbReference type="GO" id="GO:0008270">
    <property type="term" value="F:zinc ion binding"/>
    <property type="evidence" value="ECO:0007669"/>
    <property type="project" value="InterPro"/>
</dbReference>
<dbReference type="InterPro" id="IPR051127">
    <property type="entry name" value="Fungal_SecMet_Regulators"/>
</dbReference>
<dbReference type="EMBL" id="LFJN01000042">
    <property type="protein sequence ID" value="KPI35291.1"/>
    <property type="molecule type" value="Genomic_DNA"/>
</dbReference>
<dbReference type="AlphaFoldDB" id="A0A0N0NI07"/>
<feature type="domain" description="Xylanolytic transcriptional activator regulatory" evidence="7">
    <location>
        <begin position="277"/>
        <end position="350"/>
    </location>
</feature>
<name>A0A0N0NI07_9EURO</name>
<dbReference type="InterPro" id="IPR007219">
    <property type="entry name" value="XnlR_reg_dom"/>
</dbReference>
<keyword evidence="6" id="KW-0812">Transmembrane</keyword>
<dbReference type="RefSeq" id="XP_017995254.1">
    <property type="nucleotide sequence ID" value="XM_018143844.1"/>
</dbReference>
<evidence type="ECO:0000256" key="3">
    <source>
        <dbReference type="ARBA" id="ARBA00023163"/>
    </source>
</evidence>
<dbReference type="GO" id="GO:0000981">
    <property type="term" value="F:DNA-binding transcription factor activity, RNA polymerase II-specific"/>
    <property type="evidence" value="ECO:0007669"/>
    <property type="project" value="TreeGrafter"/>
</dbReference>
<feature type="transmembrane region" description="Helical" evidence="6">
    <location>
        <begin position="532"/>
        <end position="552"/>
    </location>
</feature>
<organism evidence="8 9">
    <name type="scientific">Cyphellophora attinorum</name>
    <dbReference type="NCBI Taxonomy" id="1664694"/>
    <lineage>
        <taxon>Eukaryota</taxon>
        <taxon>Fungi</taxon>
        <taxon>Dikarya</taxon>
        <taxon>Ascomycota</taxon>
        <taxon>Pezizomycotina</taxon>
        <taxon>Eurotiomycetes</taxon>
        <taxon>Chaetothyriomycetidae</taxon>
        <taxon>Chaetothyriales</taxon>
        <taxon>Cyphellophoraceae</taxon>
        <taxon>Cyphellophora</taxon>
    </lineage>
</organism>
<keyword evidence="4" id="KW-0539">Nucleus</keyword>
<dbReference type="PANTHER" id="PTHR47424">
    <property type="entry name" value="REGULATORY PROTEIN GAL4"/>
    <property type="match status" value="1"/>
</dbReference>
<evidence type="ECO:0000256" key="2">
    <source>
        <dbReference type="ARBA" id="ARBA00023125"/>
    </source>
</evidence>
<dbReference type="VEuPathDB" id="FungiDB:AB675_3765"/>
<gene>
    <name evidence="8" type="ORF">AB675_3765</name>
</gene>
<dbReference type="GO" id="GO:0000435">
    <property type="term" value="P:positive regulation of transcription from RNA polymerase II promoter by galactose"/>
    <property type="evidence" value="ECO:0007669"/>
    <property type="project" value="TreeGrafter"/>
</dbReference>
<dbReference type="GO" id="GO:0005634">
    <property type="term" value="C:nucleus"/>
    <property type="evidence" value="ECO:0007669"/>
    <property type="project" value="TreeGrafter"/>
</dbReference>
<evidence type="ECO:0000313" key="9">
    <source>
        <dbReference type="Proteomes" id="UP000038010"/>
    </source>
</evidence>
<dbReference type="Proteomes" id="UP000038010">
    <property type="component" value="Unassembled WGS sequence"/>
</dbReference>
<keyword evidence="3" id="KW-0804">Transcription</keyword>
<evidence type="ECO:0000256" key="5">
    <source>
        <dbReference type="SAM" id="MobiDB-lite"/>
    </source>
</evidence>
<evidence type="ECO:0000256" key="6">
    <source>
        <dbReference type="SAM" id="Phobius"/>
    </source>
</evidence>